<dbReference type="EMBL" id="LFXA01000009">
    <property type="protein sequence ID" value="KNB51468.1"/>
    <property type="molecule type" value="Genomic_DNA"/>
</dbReference>
<dbReference type="InterPro" id="IPR038332">
    <property type="entry name" value="PPE_sf"/>
</dbReference>
<reference evidence="2" key="1">
    <citation type="submission" date="2015-07" db="EMBL/GenBank/DDBJ databases">
        <title>Draft genome sequence of Streptomyces sp. CMAA 1322, a bacterium isolated from Caatinga biome, from dry forest semiarid of Brazil.</title>
        <authorList>
            <person name="Santos S.N."/>
            <person name="Gacesa R."/>
            <person name="Taketani R.G."/>
            <person name="Long P.F."/>
            <person name="Melo I.S."/>
        </authorList>
    </citation>
    <scope>NUCLEOTIDE SEQUENCE [LARGE SCALE GENOMIC DNA]</scope>
    <source>
        <strain evidence="2">CMAA 1322</strain>
    </source>
</reference>
<dbReference type="Proteomes" id="UP000037288">
    <property type="component" value="Unassembled WGS sequence"/>
</dbReference>
<accession>A0A0K9XE05</accession>
<dbReference type="RefSeq" id="WP_049716474.1">
    <property type="nucleotide sequence ID" value="NZ_LFXA01000009.1"/>
</dbReference>
<name>A0A0K9XE05_9ACTN</name>
<evidence type="ECO:0000313" key="2">
    <source>
        <dbReference type="Proteomes" id="UP000037288"/>
    </source>
</evidence>
<evidence type="ECO:0000313" key="1">
    <source>
        <dbReference type="EMBL" id="KNB51468.1"/>
    </source>
</evidence>
<evidence type="ECO:0008006" key="3">
    <source>
        <dbReference type="Google" id="ProtNLM"/>
    </source>
</evidence>
<gene>
    <name evidence="1" type="ORF">AC230_13830</name>
</gene>
<keyword evidence="2" id="KW-1185">Reference proteome</keyword>
<protein>
    <recommendedName>
        <fullName evidence="3">AG2 protein</fullName>
    </recommendedName>
</protein>
<dbReference type="Gene3D" id="1.20.1260.20">
    <property type="entry name" value="PPE superfamily"/>
    <property type="match status" value="1"/>
</dbReference>
<proteinExistence type="predicted"/>
<sequence length="717" mass="77920">MTLTYQDVVTIKLDSLTTAAAKWEEMAGKFQSVETLYKNKVQTVSDDGGWLGVAADGASVRFKGTQGQLAAAQKQAKAVASLLRDAHTQFTTLVKAVKDLVADAAKEHFLVDSQGKVTYDWNSVDEGAKKDPDYENWRRKTVAAETKWTDAIKKAVQHVDDADQGVKLALRAAADIRPMDDWLRGGHDFNANAKGDIEKYEAERATELRTKLGSDDELSTSELAELRRLFRDNQGDEAFTQTFLDGVGGPKGSIEFNQQLRELIGDDKNKAAYEDVRNGLAAIISTATRNPKTSFYSSWRESLRQAGDDNYGSKTNPLRGYQLFVDLMKHGGNYGTQFLHDTADDIIAAEKKNPGFLTKWGGGHSGIDNDALDSLLGIMSKQPDASTAFFDPGSDGKNERLAYLLTDRDWPKTTYVGPAGVHDDKVLAGFTGREGLGAALEAAATGHQPLRPDQHPNPTAAHNEAQARVMHGIVGSLDAGSIHTNLQRPVANALAEYSSDTHQILGGISGDYIKHAGGDGAWTEDGKTRMSVPADKLMQVMRGLSDSPEAYATLHKAESQYISEELGRLPKGAEGYERSNPLDKSGAVLGAYSAIREDVINDDKASAYTDADWKAKVAYHIIGGGVNYLPGGDWLQRGVDTWTFAWANENKAAADTEAAAKITDEYLKANNQMARMVDGWAEGRGIKDKNLVEGLTGDIVNGYDRGNNWGRHLLGNS</sequence>
<organism evidence="1 2">
    <name type="scientific">Streptomyces caatingaensis</name>
    <dbReference type="NCBI Taxonomy" id="1678637"/>
    <lineage>
        <taxon>Bacteria</taxon>
        <taxon>Bacillati</taxon>
        <taxon>Actinomycetota</taxon>
        <taxon>Actinomycetes</taxon>
        <taxon>Kitasatosporales</taxon>
        <taxon>Streptomycetaceae</taxon>
        <taxon>Streptomyces</taxon>
    </lineage>
</organism>
<comment type="caution">
    <text evidence="1">The sequence shown here is derived from an EMBL/GenBank/DDBJ whole genome shotgun (WGS) entry which is preliminary data.</text>
</comment>
<dbReference type="AlphaFoldDB" id="A0A0K9XE05"/>
<dbReference type="STRING" id="1678637.AC230_13830"/>
<dbReference type="OrthoDB" id="3543532at2"/>
<dbReference type="PATRIC" id="fig|1678637.3.peg.2982"/>